<proteinExistence type="predicted"/>
<keyword evidence="3" id="KW-1185">Reference proteome</keyword>
<protein>
    <submittedName>
        <fullName evidence="2">Uncharacterized protein</fullName>
    </submittedName>
</protein>
<dbReference type="Gene3D" id="1.20.5.190">
    <property type="match status" value="1"/>
</dbReference>
<name>A0ABD3FU28_9STRA</name>
<dbReference type="EMBL" id="JBIMZQ010000007">
    <property type="protein sequence ID" value="KAL3670427.1"/>
    <property type="molecule type" value="Genomic_DNA"/>
</dbReference>
<reference evidence="2 3" key="1">
    <citation type="submission" date="2024-09" db="EMBL/GenBank/DDBJ databases">
        <title>Genome sequencing and assembly of Phytophthora oleae, isolate VK10A, causative agent of rot of olive drupes.</title>
        <authorList>
            <person name="Conti Taguali S."/>
            <person name="Riolo M."/>
            <person name="La Spada F."/>
            <person name="Cacciola S.O."/>
            <person name="Dionisio G."/>
        </authorList>
    </citation>
    <scope>NUCLEOTIDE SEQUENCE [LARGE SCALE GENOMIC DNA]</scope>
    <source>
        <strain evidence="2 3">VK10A</strain>
    </source>
</reference>
<evidence type="ECO:0000313" key="2">
    <source>
        <dbReference type="EMBL" id="KAL3670427.1"/>
    </source>
</evidence>
<dbReference type="Proteomes" id="UP001632037">
    <property type="component" value="Unassembled WGS sequence"/>
</dbReference>
<accession>A0ABD3FU28</accession>
<dbReference type="AlphaFoldDB" id="A0ABD3FU28"/>
<gene>
    <name evidence="2" type="ORF">V7S43_004746</name>
</gene>
<feature type="region of interest" description="Disordered" evidence="1">
    <location>
        <begin position="440"/>
        <end position="468"/>
    </location>
</feature>
<evidence type="ECO:0000313" key="3">
    <source>
        <dbReference type="Proteomes" id="UP001632037"/>
    </source>
</evidence>
<feature type="region of interest" description="Disordered" evidence="1">
    <location>
        <begin position="62"/>
        <end position="105"/>
    </location>
</feature>
<dbReference type="Pfam" id="PF00612">
    <property type="entry name" value="IQ"/>
    <property type="match status" value="4"/>
</dbReference>
<comment type="caution">
    <text evidence="2">The sequence shown here is derived from an EMBL/GenBank/DDBJ whole genome shotgun (WGS) entry which is preliminary data.</text>
</comment>
<sequence>MASDEDESRTEDGELELALQKSLCTMRFEALDDLRNTYLPTTQLTTSNVISTVVTAFAVRNTRRKRSKLTTPPSSNQEHRETVYGAPKSLSARSNKTRRGSPHQAQLPTFRRSLPSLSIPTTRLHRELLLERDAFMAQLTKEREEKTQLEDWAATRIQACYRGFISRPRAVAYARRMNKLALRSVSSIRLDLADMQESLRLRGNLPEEAAASKETTVWRQGVKARSRRKRDIKNRQEERQVSAIRIQACIRRFLAKIAYRHLVARARDERFLVAVVKIQSIYRGYYLRSWIHNLVPKLRYDAAVQIQSLVRGSQARERVSMLRFERTCEERRSIGLAFPFKWGNRASIVHGNLSSLGSDTPRSCLRVLYENRKSRASLEFKTGKWKEQRSFLRVYNVSEKLVARRARLVHRWNWTKTVVLDKRRQRRVKRIISAFSALPSSAGRAKSASRTTQRRQSKIVSPLKSPQR</sequence>
<organism evidence="2 3">
    <name type="scientific">Phytophthora oleae</name>
    <dbReference type="NCBI Taxonomy" id="2107226"/>
    <lineage>
        <taxon>Eukaryota</taxon>
        <taxon>Sar</taxon>
        <taxon>Stramenopiles</taxon>
        <taxon>Oomycota</taxon>
        <taxon>Peronosporomycetes</taxon>
        <taxon>Peronosporales</taxon>
        <taxon>Peronosporaceae</taxon>
        <taxon>Phytophthora</taxon>
    </lineage>
</organism>
<dbReference type="SMART" id="SM00015">
    <property type="entry name" value="IQ"/>
    <property type="match status" value="4"/>
</dbReference>
<dbReference type="InterPro" id="IPR000048">
    <property type="entry name" value="IQ_motif_EF-hand-BS"/>
</dbReference>
<evidence type="ECO:0000256" key="1">
    <source>
        <dbReference type="SAM" id="MobiDB-lite"/>
    </source>
</evidence>
<dbReference type="PROSITE" id="PS50096">
    <property type="entry name" value="IQ"/>
    <property type="match status" value="4"/>
</dbReference>